<evidence type="ECO:0000256" key="2">
    <source>
        <dbReference type="ARBA" id="ARBA00023277"/>
    </source>
</evidence>
<organism evidence="4 5">
    <name type="scientific">Azospirillum rugosum</name>
    <dbReference type="NCBI Taxonomy" id="416170"/>
    <lineage>
        <taxon>Bacteria</taxon>
        <taxon>Pseudomonadati</taxon>
        <taxon>Pseudomonadota</taxon>
        <taxon>Alphaproteobacteria</taxon>
        <taxon>Rhodospirillales</taxon>
        <taxon>Azospirillaceae</taxon>
        <taxon>Azospirillum</taxon>
    </lineage>
</organism>
<evidence type="ECO:0000313" key="5">
    <source>
        <dbReference type="Proteomes" id="UP000781958"/>
    </source>
</evidence>
<name>A0ABS4SK57_9PROT</name>
<dbReference type="Pfam" id="PF01370">
    <property type="entry name" value="Epimerase"/>
    <property type="match status" value="1"/>
</dbReference>
<gene>
    <name evidence="4" type="ORF">J2851_001539</name>
</gene>
<dbReference type="SUPFAM" id="SSF51735">
    <property type="entry name" value="NAD(P)-binding Rossmann-fold domains"/>
    <property type="match status" value="1"/>
</dbReference>
<dbReference type="RefSeq" id="WP_209765392.1">
    <property type="nucleotide sequence ID" value="NZ_JAGINP010000004.1"/>
</dbReference>
<dbReference type="InterPro" id="IPR050005">
    <property type="entry name" value="DenD"/>
</dbReference>
<dbReference type="NCBIfam" id="NF043036">
    <property type="entry name" value="ErythonDh"/>
    <property type="match status" value="1"/>
</dbReference>
<dbReference type="Gene3D" id="3.40.50.720">
    <property type="entry name" value="NAD(P)-binding Rossmann-like Domain"/>
    <property type="match status" value="1"/>
</dbReference>
<evidence type="ECO:0000313" key="4">
    <source>
        <dbReference type="EMBL" id="MBP2291790.1"/>
    </source>
</evidence>
<feature type="domain" description="NAD-dependent epimerase/dehydratase" evidence="3">
    <location>
        <begin position="3"/>
        <end position="196"/>
    </location>
</feature>
<dbReference type="CDD" id="cd05238">
    <property type="entry name" value="Gne_like_SDR_e"/>
    <property type="match status" value="1"/>
</dbReference>
<evidence type="ECO:0000256" key="1">
    <source>
        <dbReference type="ARBA" id="ARBA00022857"/>
    </source>
</evidence>
<accession>A0ABS4SK57</accession>
<dbReference type="PANTHER" id="PTHR43103">
    <property type="entry name" value="NUCLEOSIDE-DIPHOSPHATE-SUGAR EPIMERASE"/>
    <property type="match status" value="1"/>
</dbReference>
<dbReference type="InterPro" id="IPR036291">
    <property type="entry name" value="NAD(P)-bd_dom_sf"/>
</dbReference>
<dbReference type="PANTHER" id="PTHR43103:SF3">
    <property type="entry name" value="ADP-L-GLYCERO-D-MANNO-HEPTOSE-6-EPIMERASE"/>
    <property type="match status" value="1"/>
</dbReference>
<dbReference type="Gene3D" id="3.90.25.10">
    <property type="entry name" value="UDP-galactose 4-epimerase, domain 1"/>
    <property type="match status" value="1"/>
</dbReference>
<comment type="caution">
    <text evidence="4">The sequence shown here is derived from an EMBL/GenBank/DDBJ whole genome shotgun (WGS) entry which is preliminary data.</text>
</comment>
<evidence type="ECO:0000259" key="3">
    <source>
        <dbReference type="Pfam" id="PF01370"/>
    </source>
</evidence>
<reference evidence="4 5" key="1">
    <citation type="submission" date="2021-03" db="EMBL/GenBank/DDBJ databases">
        <title>Genomic Encyclopedia of Type Strains, Phase III (KMG-III): the genomes of soil and plant-associated and newly described type strains.</title>
        <authorList>
            <person name="Whitman W."/>
        </authorList>
    </citation>
    <scope>NUCLEOTIDE SEQUENCE [LARGE SCALE GENOMIC DNA]</scope>
    <source>
        <strain evidence="4 5">IMMIB AFH-6</strain>
    </source>
</reference>
<keyword evidence="1" id="KW-0521">NADP</keyword>
<keyword evidence="5" id="KW-1185">Reference proteome</keyword>
<protein>
    <submittedName>
        <fullName evidence="4">Nucleoside-diphosphate-sugar epimerase</fullName>
    </submittedName>
</protein>
<dbReference type="EMBL" id="JAGINP010000004">
    <property type="protein sequence ID" value="MBP2291790.1"/>
    <property type="molecule type" value="Genomic_DNA"/>
</dbReference>
<dbReference type="Proteomes" id="UP000781958">
    <property type="component" value="Unassembled WGS sequence"/>
</dbReference>
<keyword evidence="2" id="KW-0119">Carbohydrate metabolism</keyword>
<sequence>MRILITGGNGFLGRKLAQRLLAEGGHSITLLDVQPSAEPLPGTDSIVGDLCDPAVQDRLRKEGFDSVFHLAAVVSAAAEADFDLGMRVNVDGTRALLEVCRALPAPPRVVFASSVAVFGHAPPLVLDDTPARPQSSYGTQKAIGELLVNDYSRKGFIQGCSLRLPTVVVRPGKPNLAASSFASGIIREPLSGERSACPVPQELALWITSPARVVANLLHAHGLAPEAWEDDRTLNLPGISVTVRSMIAALEKAGGDSSLIDHRPDERIARIVASWPADMDTDRADRLGFGRDTGIDAIVQAYVEEDMPKRVNTR</sequence>
<dbReference type="InterPro" id="IPR001509">
    <property type="entry name" value="Epimerase_deHydtase"/>
</dbReference>
<proteinExistence type="predicted"/>